<proteinExistence type="predicted"/>
<dbReference type="RefSeq" id="WP_091440830.1">
    <property type="nucleotide sequence ID" value="NZ_FMTP01000004.1"/>
</dbReference>
<dbReference type="Gene3D" id="3.40.50.2300">
    <property type="match status" value="1"/>
</dbReference>
<dbReference type="Proteomes" id="UP000198889">
    <property type="component" value="Unassembled WGS sequence"/>
</dbReference>
<protein>
    <submittedName>
        <fullName evidence="1">Uncharacterized protein</fullName>
    </submittedName>
</protein>
<reference evidence="2" key="1">
    <citation type="submission" date="2016-10" db="EMBL/GenBank/DDBJ databases">
        <authorList>
            <person name="Varghese N."/>
            <person name="Submissions S."/>
        </authorList>
    </citation>
    <scope>NUCLEOTIDE SEQUENCE [LARGE SCALE GENOMIC DNA]</scope>
    <source>
        <strain evidence="2">CGMCC 1.1761</strain>
    </source>
</reference>
<accession>A0A1G4TFU0</accession>
<dbReference type="InterPro" id="IPR016919">
    <property type="entry name" value="UCP029416_PTP"/>
</dbReference>
<dbReference type="AlphaFoldDB" id="A0A1G4TFU0"/>
<dbReference type="SUPFAM" id="SSF52788">
    <property type="entry name" value="Phosphotyrosine protein phosphatases I"/>
    <property type="match status" value="1"/>
</dbReference>
<evidence type="ECO:0000313" key="1">
    <source>
        <dbReference type="EMBL" id="SCW79645.1"/>
    </source>
</evidence>
<gene>
    <name evidence="1" type="ORF">SAMN05660859_2878</name>
</gene>
<evidence type="ECO:0000313" key="2">
    <source>
        <dbReference type="Proteomes" id="UP000198889"/>
    </source>
</evidence>
<name>A0A1G4TFU0_9HYPH</name>
<keyword evidence="2" id="KW-1185">Reference proteome</keyword>
<sequence length="107" mass="12207">MTRLLFVCSRNKLRSPTAEQVFAGREGLDVASAGTNRDADTPVTAELVAWADIIFVMEKAQREKLQARYRAALKDKRLVCLDIPDRFAFMDPALVQLLERKVRPFLR</sequence>
<dbReference type="EMBL" id="FMTP01000004">
    <property type="protein sequence ID" value="SCW79645.1"/>
    <property type="molecule type" value="Genomic_DNA"/>
</dbReference>
<organism evidence="1 2">
    <name type="scientific">Ancylobacter rudongensis</name>
    <dbReference type="NCBI Taxonomy" id="177413"/>
    <lineage>
        <taxon>Bacteria</taxon>
        <taxon>Pseudomonadati</taxon>
        <taxon>Pseudomonadota</taxon>
        <taxon>Alphaproteobacteria</taxon>
        <taxon>Hyphomicrobiales</taxon>
        <taxon>Xanthobacteraceae</taxon>
        <taxon>Ancylobacter</taxon>
    </lineage>
</organism>
<dbReference type="PIRSF" id="PIRSF029416">
    <property type="entry name" value="UCP029416_PTP"/>
    <property type="match status" value="1"/>
</dbReference>
<dbReference type="InterPro" id="IPR036196">
    <property type="entry name" value="Ptyr_pPase_sf"/>
</dbReference>